<gene>
    <name evidence="2" type="ORF">S01H4_24718</name>
</gene>
<dbReference type="SUPFAM" id="SSF48310">
    <property type="entry name" value="Aldehyde ferredoxin oxidoreductase, C-terminal domains"/>
    <property type="match status" value="1"/>
</dbReference>
<name>X1C319_9ZZZZ</name>
<dbReference type="AlphaFoldDB" id="X1C319"/>
<comment type="caution">
    <text evidence="2">The sequence shown here is derived from an EMBL/GenBank/DDBJ whole genome shotgun (WGS) entry which is preliminary data.</text>
</comment>
<evidence type="ECO:0000313" key="2">
    <source>
        <dbReference type="EMBL" id="GAG87762.1"/>
    </source>
</evidence>
<dbReference type="EMBL" id="BART01011655">
    <property type="protein sequence ID" value="GAG87762.1"/>
    <property type="molecule type" value="Genomic_DNA"/>
</dbReference>
<accession>X1C319</accession>
<dbReference type="InterPro" id="IPR013985">
    <property type="entry name" value="Ald_Fedxn_OxRdtase_dom3"/>
</dbReference>
<organism evidence="2">
    <name type="scientific">marine sediment metagenome</name>
    <dbReference type="NCBI Taxonomy" id="412755"/>
    <lineage>
        <taxon>unclassified sequences</taxon>
        <taxon>metagenomes</taxon>
        <taxon>ecological metagenomes</taxon>
    </lineage>
</organism>
<sequence>MTAYKAVTGVDFDEKQLITFADRALTLEKAYNVREGFTREDETISQFWFKEPIPDGPQKGRMIDKARFEKMKDEYYALRGWDAKTSWPTRETYKRLGLKDVTNSLQKLGKLPKTKKQT</sequence>
<reference evidence="2" key="1">
    <citation type="journal article" date="2014" name="Front. Microbiol.">
        <title>High frequency of phylogenetically diverse reductive dehalogenase-homologous genes in deep subseafloor sedimentary metagenomes.</title>
        <authorList>
            <person name="Kawai M."/>
            <person name="Futagami T."/>
            <person name="Toyoda A."/>
            <person name="Takaki Y."/>
            <person name="Nishi S."/>
            <person name="Hori S."/>
            <person name="Arai W."/>
            <person name="Tsubouchi T."/>
            <person name="Morono Y."/>
            <person name="Uchiyama I."/>
            <person name="Ito T."/>
            <person name="Fujiyama A."/>
            <person name="Inagaki F."/>
            <person name="Takami H."/>
        </authorList>
    </citation>
    <scope>NUCLEOTIDE SEQUENCE</scope>
    <source>
        <strain evidence="2">Expedition CK06-06</strain>
    </source>
</reference>
<dbReference type="PANTHER" id="PTHR30038:SF0">
    <property type="entry name" value="TUNGSTEN-CONTAINING ALDEHYDE FERREDOXIN OXIDOREDUCTASE"/>
    <property type="match status" value="1"/>
</dbReference>
<dbReference type="GO" id="GO:0016625">
    <property type="term" value="F:oxidoreductase activity, acting on the aldehyde or oxo group of donors, iron-sulfur protein as acceptor"/>
    <property type="evidence" value="ECO:0007669"/>
    <property type="project" value="InterPro"/>
</dbReference>
<evidence type="ECO:0000259" key="1">
    <source>
        <dbReference type="Pfam" id="PF01314"/>
    </source>
</evidence>
<dbReference type="GO" id="GO:0009055">
    <property type="term" value="F:electron transfer activity"/>
    <property type="evidence" value="ECO:0007669"/>
    <property type="project" value="InterPro"/>
</dbReference>
<dbReference type="PANTHER" id="PTHR30038">
    <property type="entry name" value="ALDEHYDE FERREDOXIN OXIDOREDUCTASE"/>
    <property type="match status" value="1"/>
</dbReference>
<feature type="domain" description="Aldehyde ferredoxin oxidoreductase C-terminal" evidence="1">
    <location>
        <begin position="3"/>
        <end position="98"/>
    </location>
</feature>
<proteinExistence type="predicted"/>
<protein>
    <recommendedName>
        <fullName evidence="1">Aldehyde ferredoxin oxidoreductase C-terminal domain-containing protein</fullName>
    </recommendedName>
</protein>
<dbReference type="GO" id="GO:0051536">
    <property type="term" value="F:iron-sulfur cluster binding"/>
    <property type="evidence" value="ECO:0007669"/>
    <property type="project" value="InterPro"/>
</dbReference>
<dbReference type="InterPro" id="IPR036021">
    <property type="entry name" value="Tungsten_al_ferr_oxy-like_C"/>
</dbReference>
<dbReference type="InterPro" id="IPR001203">
    <property type="entry name" value="OxRdtase_Ald_Fedxn_C"/>
</dbReference>
<dbReference type="Gene3D" id="1.10.599.10">
    <property type="entry name" value="Aldehyde Ferredoxin Oxidoreductase Protein, subunit A, domain 3"/>
    <property type="match status" value="1"/>
</dbReference>
<dbReference type="Pfam" id="PF01314">
    <property type="entry name" value="AFOR_C"/>
    <property type="match status" value="1"/>
</dbReference>
<dbReference type="InterPro" id="IPR051919">
    <property type="entry name" value="W-dependent_AOR"/>
</dbReference>